<reference evidence="1 2" key="1">
    <citation type="submission" date="2020-08" db="EMBL/GenBank/DDBJ databases">
        <title>Genomic Encyclopedia of Type Strains, Phase IV (KMG-IV): sequencing the most valuable type-strain genomes for metagenomic binning, comparative biology and taxonomic classification.</title>
        <authorList>
            <person name="Goeker M."/>
        </authorList>
    </citation>
    <scope>NUCLEOTIDE SEQUENCE [LARGE SCALE GENOMIC DNA]</scope>
    <source>
        <strain evidence="1 2">DSM 22198</strain>
    </source>
</reference>
<dbReference type="InterPro" id="IPR027417">
    <property type="entry name" value="P-loop_NTPase"/>
</dbReference>
<proteinExistence type="predicted"/>
<dbReference type="Proteomes" id="UP000539175">
    <property type="component" value="Unassembled WGS sequence"/>
</dbReference>
<sequence length="484" mass="53062">MPTAASPAPWSVPQPAAGRRVVVLLGMHRSGTSALTRSLVALGVDLGDCLMPPTEENAKGYWEDTEIVALNDQLLARFGHSWHTIADIPADQLTSEATADLMLEAATLLRRKLKDGAVFGMKDPRLARLLPFWQAVFDHLGIAASYVIAVRNPISVAASLRHRNGFPAEKSHYLWLGHVVAALRGTRGQARVIVDYDVMMAEPLPQLERLAAALRLDLDPTEGARYAHDFLSPDLRHALFEAEDLRLAPAVPEDAATAYALLRQVATDALPSAIPALDHIAEDLAHSFTALRPAFTYMGRMDRTVDVLNHQVEEQAHQIVTLTQTVSATDARAQALARELAAASDERVERARLTYQVETQAQQITDLTLALAAAETRAQALASEVETLSGVLADCSAQMMAPMPDAPSKETIRVNGLSRHTDALIDGVRRGVAEIHRLRNRLTAIESSTTWRVTRPLRRFCRSWPSARRVLHVAMTLLTFGLLR</sequence>
<accession>A0A7X0AZI5</accession>
<gene>
    <name evidence="1" type="ORF">FHS74_002465</name>
</gene>
<dbReference type="AlphaFoldDB" id="A0A7X0AZI5"/>
<dbReference type="PIRSF" id="PIRSF029407">
    <property type="entry name" value="UCP029407"/>
    <property type="match status" value="1"/>
</dbReference>
<dbReference type="SUPFAM" id="SSF52540">
    <property type="entry name" value="P-loop containing nucleoside triphosphate hydrolases"/>
    <property type="match status" value="1"/>
</dbReference>
<keyword evidence="2" id="KW-1185">Reference proteome</keyword>
<dbReference type="Gene3D" id="3.40.50.300">
    <property type="entry name" value="P-loop containing nucleotide triphosphate hydrolases"/>
    <property type="match status" value="1"/>
</dbReference>
<dbReference type="InterPro" id="IPR014556">
    <property type="entry name" value="UCP029407"/>
</dbReference>
<dbReference type="RefSeq" id="WP_211106253.1">
    <property type="nucleotide sequence ID" value="NZ_JACIIZ010000006.1"/>
</dbReference>
<dbReference type="EMBL" id="JACIIZ010000006">
    <property type="protein sequence ID" value="MBB6251905.1"/>
    <property type="molecule type" value="Genomic_DNA"/>
</dbReference>
<organism evidence="1 2">
    <name type="scientific">Nitrospirillum iridis</name>
    <dbReference type="NCBI Taxonomy" id="765888"/>
    <lineage>
        <taxon>Bacteria</taxon>
        <taxon>Pseudomonadati</taxon>
        <taxon>Pseudomonadota</taxon>
        <taxon>Alphaproteobacteria</taxon>
        <taxon>Rhodospirillales</taxon>
        <taxon>Azospirillaceae</taxon>
        <taxon>Nitrospirillum</taxon>
    </lineage>
</organism>
<evidence type="ECO:0000313" key="1">
    <source>
        <dbReference type="EMBL" id="MBB6251905.1"/>
    </source>
</evidence>
<name>A0A7X0AZI5_9PROT</name>
<comment type="caution">
    <text evidence="1">The sequence shown here is derived from an EMBL/GenBank/DDBJ whole genome shotgun (WGS) entry which is preliminary data.</text>
</comment>
<protein>
    <recommendedName>
        <fullName evidence="3">Sulfotransferase family protein</fullName>
    </recommendedName>
</protein>
<evidence type="ECO:0000313" key="2">
    <source>
        <dbReference type="Proteomes" id="UP000539175"/>
    </source>
</evidence>
<evidence type="ECO:0008006" key="3">
    <source>
        <dbReference type="Google" id="ProtNLM"/>
    </source>
</evidence>